<feature type="region of interest" description="Disordered" evidence="2">
    <location>
        <begin position="225"/>
        <end position="258"/>
    </location>
</feature>
<gene>
    <name evidence="5" type="ORF">FM101_13255</name>
</gene>
<keyword evidence="3" id="KW-0472">Membrane</keyword>
<dbReference type="PANTHER" id="PTHR10806">
    <property type="entry name" value="SIGNAL PEPTIDASE COMPLEX CATALYTIC SUBUNIT SEC11"/>
    <property type="match status" value="1"/>
</dbReference>
<protein>
    <recommendedName>
        <fullName evidence="1">Signal peptidase I</fullName>
        <ecNumber evidence="1">3.4.21.89</ecNumber>
    </recommendedName>
</protein>
<name>A0A1R4GT83_9MICC</name>
<dbReference type="NCBIfam" id="TIGR02228">
    <property type="entry name" value="sigpep_I_arch"/>
    <property type="match status" value="1"/>
</dbReference>
<evidence type="ECO:0000313" key="6">
    <source>
        <dbReference type="Proteomes" id="UP000195913"/>
    </source>
</evidence>
<evidence type="ECO:0000256" key="2">
    <source>
        <dbReference type="SAM" id="MobiDB-lite"/>
    </source>
</evidence>
<keyword evidence="5" id="KW-0378">Hydrolase</keyword>
<evidence type="ECO:0000256" key="3">
    <source>
        <dbReference type="SAM" id="Phobius"/>
    </source>
</evidence>
<sequence length="258" mass="27329">MKDTMAQHAASKTTNHGSPTSLLGSALSLVALVLAVFAAAVLIIVPMATGSQTYSVLTNSMRPHLPPGTLLISRPAAFGDLSVGDVITYQLESGQADVITHRIVSTSADQQGNTLLITQGDNNSLPDEEPVREVQVRGKLFYAVPYAGFLANWLGNQDRGLGAQIAALALIGYGGWNVVGGILTRRRKSSKPAEAAGEQILAENEAMANPDVAAEAAVSLGHSWPELETPPVVRSTRTVHSIDGPRPRGRSRHERVSR</sequence>
<feature type="domain" description="Peptidase S26" evidence="4">
    <location>
        <begin position="31"/>
        <end position="109"/>
    </location>
</feature>
<dbReference type="InterPro" id="IPR001733">
    <property type="entry name" value="Peptidase_S26B"/>
</dbReference>
<keyword evidence="3" id="KW-0812">Transmembrane</keyword>
<keyword evidence="3" id="KW-1133">Transmembrane helix</keyword>
<dbReference type="GO" id="GO:0006465">
    <property type="term" value="P:signal peptide processing"/>
    <property type="evidence" value="ECO:0007669"/>
    <property type="project" value="UniProtKB-UniRule"/>
</dbReference>
<organism evidence="5 6">
    <name type="scientific">Arthrobacter rhombi</name>
    <dbReference type="NCBI Taxonomy" id="71253"/>
    <lineage>
        <taxon>Bacteria</taxon>
        <taxon>Bacillati</taxon>
        <taxon>Actinomycetota</taxon>
        <taxon>Actinomycetes</taxon>
        <taxon>Micrococcales</taxon>
        <taxon>Micrococcaceae</taxon>
        <taxon>Arthrobacter</taxon>
    </lineage>
</organism>
<feature type="transmembrane region" description="Helical" evidence="3">
    <location>
        <begin position="161"/>
        <end position="183"/>
    </location>
</feature>
<evidence type="ECO:0000256" key="1">
    <source>
        <dbReference type="NCBIfam" id="TIGR02228"/>
    </source>
</evidence>
<proteinExistence type="predicted"/>
<keyword evidence="6" id="KW-1185">Reference proteome</keyword>
<dbReference type="PANTHER" id="PTHR10806:SF6">
    <property type="entry name" value="SIGNAL PEPTIDASE COMPLEX CATALYTIC SUBUNIT SEC11"/>
    <property type="match status" value="1"/>
</dbReference>
<accession>A0A1R4GT83</accession>
<dbReference type="Proteomes" id="UP000195913">
    <property type="component" value="Unassembled WGS sequence"/>
</dbReference>
<dbReference type="EMBL" id="FUHW01000044">
    <property type="protein sequence ID" value="SJM71361.1"/>
    <property type="molecule type" value="Genomic_DNA"/>
</dbReference>
<evidence type="ECO:0000259" key="4">
    <source>
        <dbReference type="Pfam" id="PF10502"/>
    </source>
</evidence>
<dbReference type="GO" id="GO:0009003">
    <property type="term" value="F:signal peptidase activity"/>
    <property type="evidence" value="ECO:0007669"/>
    <property type="project" value="UniProtKB-EC"/>
</dbReference>
<dbReference type="InterPro" id="IPR019533">
    <property type="entry name" value="Peptidase_S26"/>
</dbReference>
<dbReference type="GO" id="GO:0004252">
    <property type="term" value="F:serine-type endopeptidase activity"/>
    <property type="evidence" value="ECO:0007669"/>
    <property type="project" value="UniProtKB-UniRule"/>
</dbReference>
<feature type="transmembrane region" description="Helical" evidence="3">
    <location>
        <begin position="22"/>
        <end position="45"/>
    </location>
</feature>
<dbReference type="AlphaFoldDB" id="A0A1R4GT83"/>
<dbReference type="EC" id="3.4.21.89" evidence="1"/>
<dbReference type="CDD" id="cd06530">
    <property type="entry name" value="S26_SPase_I"/>
    <property type="match status" value="1"/>
</dbReference>
<dbReference type="Pfam" id="PF10502">
    <property type="entry name" value="Peptidase_S26"/>
    <property type="match status" value="1"/>
</dbReference>
<evidence type="ECO:0000313" key="5">
    <source>
        <dbReference type="EMBL" id="SJM71361.1"/>
    </source>
</evidence>
<feature type="compositionally biased region" description="Basic residues" evidence="2">
    <location>
        <begin position="247"/>
        <end position="258"/>
    </location>
</feature>
<reference evidence="5 6" key="1">
    <citation type="submission" date="2017-02" db="EMBL/GenBank/DDBJ databases">
        <authorList>
            <person name="Peterson S.W."/>
        </authorList>
    </citation>
    <scope>NUCLEOTIDE SEQUENCE [LARGE SCALE GENOMIC DNA]</scope>
    <source>
        <strain evidence="5 6">B Ar 00.02</strain>
    </source>
</reference>
<dbReference type="GO" id="GO:0016020">
    <property type="term" value="C:membrane"/>
    <property type="evidence" value="ECO:0007669"/>
    <property type="project" value="UniProtKB-UniRule"/>
</dbReference>